<comment type="caution">
    <text evidence="1">The sequence shown here is derived from an EMBL/GenBank/DDBJ whole genome shotgun (WGS) entry which is preliminary data.</text>
</comment>
<organism evidence="1 2">
    <name type="scientific">Kaistella haifensis DSM 19056</name>
    <dbReference type="NCBI Taxonomy" id="1450526"/>
    <lineage>
        <taxon>Bacteria</taxon>
        <taxon>Pseudomonadati</taxon>
        <taxon>Bacteroidota</taxon>
        <taxon>Flavobacteriia</taxon>
        <taxon>Flavobacteriales</taxon>
        <taxon>Weeksellaceae</taxon>
        <taxon>Chryseobacterium group</taxon>
        <taxon>Kaistella</taxon>
    </lineage>
</organism>
<dbReference type="PROSITE" id="PS51257">
    <property type="entry name" value="PROKAR_LIPOPROTEIN"/>
    <property type="match status" value="1"/>
</dbReference>
<evidence type="ECO:0000313" key="1">
    <source>
        <dbReference type="EMBL" id="OWK98311.1"/>
    </source>
</evidence>
<dbReference type="RefSeq" id="WP_031501403.1">
    <property type="nucleotide sequence ID" value="NZ_JASZ02000011.1"/>
</dbReference>
<accession>A0A2D0A6K9</accession>
<gene>
    <name evidence="1" type="ORF">AP75_06830</name>
</gene>
<evidence type="ECO:0000313" key="2">
    <source>
        <dbReference type="Proteomes" id="UP000197587"/>
    </source>
</evidence>
<keyword evidence="2" id="KW-1185">Reference proteome</keyword>
<dbReference type="Proteomes" id="UP000197587">
    <property type="component" value="Unassembled WGS sequence"/>
</dbReference>
<reference evidence="1 2" key="1">
    <citation type="submission" date="2017-05" db="EMBL/GenBank/DDBJ databases">
        <title>Genome of Chryseobacterium haifense.</title>
        <authorList>
            <person name="Newman J.D."/>
        </authorList>
    </citation>
    <scope>NUCLEOTIDE SEQUENCE [LARGE SCALE GENOMIC DNA]</scope>
    <source>
        <strain evidence="1 2">DSM 19056</strain>
    </source>
</reference>
<proteinExistence type="predicted"/>
<dbReference type="AlphaFoldDB" id="A0A2D0A6K9"/>
<dbReference type="EMBL" id="JASZ02000011">
    <property type="protein sequence ID" value="OWK98311.1"/>
    <property type="molecule type" value="Genomic_DNA"/>
</dbReference>
<name>A0A2D0A6K9_9FLAO</name>
<protein>
    <submittedName>
        <fullName evidence="1">Uncharacterized protein</fullName>
    </submittedName>
</protein>
<sequence length="143" mass="15789">MKIYSLMVFALLATTSCKTKQSVDNLPKDITLKPINEAENDKEMMQELRMQIDSLSKSVACTDPADWRIAPAGAKPCGGPGFYLTYHKNVENEILPMIQKYTNMSTAFNKKYGLMSDCAMVQPPTGIRCEDNKAVPIYGSGGI</sequence>